<reference evidence="4 5" key="1">
    <citation type="submission" date="2024-09" db="EMBL/GenBank/DDBJ databases">
        <authorList>
            <person name="Sun Q."/>
            <person name="Mori K."/>
        </authorList>
    </citation>
    <scope>NUCLEOTIDE SEQUENCE [LARGE SCALE GENOMIC DNA]</scope>
    <source>
        <strain evidence="4 5">CCM 7957</strain>
    </source>
</reference>
<dbReference type="RefSeq" id="WP_382364629.1">
    <property type="nucleotide sequence ID" value="NZ_JBHLWV010000021.1"/>
</dbReference>
<dbReference type="EC" id="1.1.1.-" evidence="4"/>
<dbReference type="CDD" id="cd05233">
    <property type="entry name" value="SDR_c"/>
    <property type="match status" value="1"/>
</dbReference>
<comment type="caution">
    <text evidence="4">The sequence shown here is derived from an EMBL/GenBank/DDBJ whole genome shotgun (WGS) entry which is preliminary data.</text>
</comment>
<dbReference type="Proteomes" id="UP001589783">
    <property type="component" value="Unassembled WGS sequence"/>
</dbReference>
<proteinExistence type="inferred from homology"/>
<evidence type="ECO:0000256" key="1">
    <source>
        <dbReference type="ARBA" id="ARBA00006484"/>
    </source>
</evidence>
<name>A0ABV6HAR7_9ACTN</name>
<dbReference type="Gene3D" id="3.40.50.720">
    <property type="entry name" value="NAD(P)-binding Rossmann-like Domain"/>
    <property type="match status" value="1"/>
</dbReference>
<dbReference type="InterPro" id="IPR057326">
    <property type="entry name" value="KR_dom"/>
</dbReference>
<dbReference type="GO" id="GO:0016491">
    <property type="term" value="F:oxidoreductase activity"/>
    <property type="evidence" value="ECO:0007669"/>
    <property type="project" value="UniProtKB-KW"/>
</dbReference>
<protein>
    <submittedName>
        <fullName evidence="4">SDR family NAD(P)-dependent oxidoreductase</fullName>
        <ecNumber evidence="4">1.1.1.-</ecNumber>
    </submittedName>
</protein>
<sequence length="248" mass="25653">MQLQGQIVIVTGGAAGIGGAISRVLARRGAKVVAVDVNGAAGAALARECGDDVVFLEGDVGLAETAEAAVALAVERFGGLTGVVNNAHASRQAPFVDLTPEMWELSFNTGFVATRNFMLAAYPHLKSAGGGSIVNFGSGAAIIGQRTQAAYASAKEAIRGLTRVVANEWAPDRIRVNIVSPMALTEGVEAWSKASPDLYAASLEKIPMGRFGDPEVDVAPIVAFLLSDDSIYMTGQTLMADGGANKLY</sequence>
<comment type="similarity">
    <text evidence="1">Belongs to the short-chain dehydrogenases/reductases (SDR) family.</text>
</comment>
<dbReference type="SMART" id="SM00822">
    <property type="entry name" value="PKS_KR"/>
    <property type="match status" value="1"/>
</dbReference>
<accession>A0ABV6HAR7</accession>
<keyword evidence="5" id="KW-1185">Reference proteome</keyword>
<evidence type="ECO:0000313" key="5">
    <source>
        <dbReference type="Proteomes" id="UP001589783"/>
    </source>
</evidence>
<dbReference type="SUPFAM" id="SSF51735">
    <property type="entry name" value="NAD(P)-binding Rossmann-fold domains"/>
    <property type="match status" value="1"/>
</dbReference>
<evidence type="ECO:0000313" key="4">
    <source>
        <dbReference type="EMBL" id="MFC0315682.1"/>
    </source>
</evidence>
<dbReference type="PANTHER" id="PTHR24321">
    <property type="entry name" value="DEHYDROGENASES, SHORT CHAIN"/>
    <property type="match status" value="1"/>
</dbReference>
<evidence type="ECO:0000259" key="3">
    <source>
        <dbReference type="SMART" id="SM00822"/>
    </source>
</evidence>
<dbReference type="InterPro" id="IPR020904">
    <property type="entry name" value="Sc_DH/Rdtase_CS"/>
</dbReference>
<evidence type="ECO:0000256" key="2">
    <source>
        <dbReference type="ARBA" id="ARBA00023002"/>
    </source>
</evidence>
<dbReference type="InterPro" id="IPR002347">
    <property type="entry name" value="SDR_fam"/>
</dbReference>
<dbReference type="Pfam" id="PF13561">
    <property type="entry name" value="adh_short_C2"/>
    <property type="match status" value="1"/>
</dbReference>
<dbReference type="PRINTS" id="PR00081">
    <property type="entry name" value="GDHRDH"/>
</dbReference>
<organism evidence="4 5">
    <name type="scientific">Gordonia phosphorivorans</name>
    <dbReference type="NCBI Taxonomy" id="1056982"/>
    <lineage>
        <taxon>Bacteria</taxon>
        <taxon>Bacillati</taxon>
        <taxon>Actinomycetota</taxon>
        <taxon>Actinomycetes</taxon>
        <taxon>Mycobacteriales</taxon>
        <taxon>Gordoniaceae</taxon>
        <taxon>Gordonia</taxon>
    </lineage>
</organism>
<dbReference type="EMBL" id="JBHLWV010000021">
    <property type="protein sequence ID" value="MFC0315682.1"/>
    <property type="molecule type" value="Genomic_DNA"/>
</dbReference>
<dbReference type="PANTHER" id="PTHR24321:SF14">
    <property type="entry name" value="SHORT-CHAIN TYPE DEHYDROGENASE_REDUCTASE BLR2146-RELATED"/>
    <property type="match status" value="1"/>
</dbReference>
<dbReference type="InterPro" id="IPR036291">
    <property type="entry name" value="NAD(P)-bd_dom_sf"/>
</dbReference>
<gene>
    <name evidence="4" type="ORF">ACFFJD_12570</name>
</gene>
<keyword evidence="2 4" id="KW-0560">Oxidoreductase</keyword>
<feature type="domain" description="Ketoreductase" evidence="3">
    <location>
        <begin position="6"/>
        <end position="177"/>
    </location>
</feature>
<dbReference type="PROSITE" id="PS00061">
    <property type="entry name" value="ADH_SHORT"/>
    <property type="match status" value="1"/>
</dbReference>